<evidence type="ECO:0000313" key="1">
    <source>
        <dbReference type="EMBL" id="BBP00788.1"/>
    </source>
</evidence>
<dbReference type="RefSeq" id="WP_162084653.1">
    <property type="nucleotide sequence ID" value="NZ_AP021881.1"/>
</dbReference>
<organism evidence="1 2">
    <name type="scientific">Sulfuriferula nivalis</name>
    <dbReference type="NCBI Taxonomy" id="2675298"/>
    <lineage>
        <taxon>Bacteria</taxon>
        <taxon>Pseudomonadati</taxon>
        <taxon>Pseudomonadota</taxon>
        <taxon>Betaproteobacteria</taxon>
        <taxon>Nitrosomonadales</taxon>
        <taxon>Sulfuricellaceae</taxon>
        <taxon>Sulfuriferula</taxon>
    </lineage>
</organism>
<keyword evidence="2" id="KW-1185">Reference proteome</keyword>
<proteinExistence type="predicted"/>
<reference evidence="2" key="1">
    <citation type="submission" date="2019-11" db="EMBL/GenBank/DDBJ databases">
        <title>Isolation and characterization of a novel species in the genus Sulfuriferula.</title>
        <authorList>
            <person name="Mochizuki J."/>
            <person name="Kojima H."/>
            <person name="Fukui M."/>
        </authorList>
    </citation>
    <scope>NUCLEOTIDE SEQUENCE [LARGE SCALE GENOMIC DNA]</scope>
    <source>
        <strain evidence="2">SGTM</strain>
    </source>
</reference>
<gene>
    <name evidence="1" type="ORF">SFSGTM_14960</name>
</gene>
<evidence type="ECO:0000313" key="2">
    <source>
        <dbReference type="Proteomes" id="UP000463939"/>
    </source>
</evidence>
<name>A0A809S2B9_9PROT</name>
<dbReference type="KEGG" id="sniv:SFSGTM_14960"/>
<accession>A0A809S2B9</accession>
<protein>
    <submittedName>
        <fullName evidence="1">Uncharacterized protein</fullName>
    </submittedName>
</protein>
<dbReference type="Proteomes" id="UP000463939">
    <property type="component" value="Chromosome"/>
</dbReference>
<sequence length="106" mass="12391">MDKVTRTSLVSLKQPSYKYSIDDINLTDPQVMARLVESLKYVFQIHHGIELPFILGCSQCKNNEEALVIWITRTLKQTEWVGADDLFNYLIMKLKARLAQYHEGWM</sequence>
<dbReference type="EMBL" id="AP021881">
    <property type="protein sequence ID" value="BBP00788.1"/>
    <property type="molecule type" value="Genomic_DNA"/>
</dbReference>
<dbReference type="AlphaFoldDB" id="A0A809S2B9"/>